<gene>
    <name evidence="1" type="ORF">FA95DRAFT_716539</name>
</gene>
<keyword evidence="2" id="KW-1185">Reference proteome</keyword>
<reference evidence="1" key="1">
    <citation type="submission" date="2021-02" db="EMBL/GenBank/DDBJ databases">
        <authorList>
            <consortium name="DOE Joint Genome Institute"/>
            <person name="Ahrendt S."/>
            <person name="Looney B.P."/>
            <person name="Miyauchi S."/>
            <person name="Morin E."/>
            <person name="Drula E."/>
            <person name="Courty P.E."/>
            <person name="Chicoki N."/>
            <person name="Fauchery L."/>
            <person name="Kohler A."/>
            <person name="Kuo A."/>
            <person name="Labutti K."/>
            <person name="Pangilinan J."/>
            <person name="Lipzen A."/>
            <person name="Riley R."/>
            <person name="Andreopoulos W."/>
            <person name="He G."/>
            <person name="Johnson J."/>
            <person name="Barry K.W."/>
            <person name="Grigoriev I.V."/>
            <person name="Nagy L."/>
            <person name="Hibbett D."/>
            <person name="Henrissat B."/>
            <person name="Matheny P.B."/>
            <person name="Labbe J."/>
            <person name="Martin F."/>
        </authorList>
    </citation>
    <scope>NUCLEOTIDE SEQUENCE</scope>
    <source>
        <strain evidence="1">FP105234-sp</strain>
    </source>
</reference>
<accession>A0ACB8RB93</accession>
<organism evidence="1 2">
    <name type="scientific">Auriscalpium vulgare</name>
    <dbReference type="NCBI Taxonomy" id="40419"/>
    <lineage>
        <taxon>Eukaryota</taxon>
        <taxon>Fungi</taxon>
        <taxon>Dikarya</taxon>
        <taxon>Basidiomycota</taxon>
        <taxon>Agaricomycotina</taxon>
        <taxon>Agaricomycetes</taxon>
        <taxon>Russulales</taxon>
        <taxon>Auriscalpiaceae</taxon>
        <taxon>Auriscalpium</taxon>
    </lineage>
</organism>
<dbReference type="EMBL" id="MU276136">
    <property type="protein sequence ID" value="KAI0041227.1"/>
    <property type="molecule type" value="Genomic_DNA"/>
</dbReference>
<evidence type="ECO:0000313" key="1">
    <source>
        <dbReference type="EMBL" id="KAI0041227.1"/>
    </source>
</evidence>
<protein>
    <submittedName>
        <fullName evidence="1">Uncharacterized protein</fullName>
    </submittedName>
</protein>
<name>A0ACB8RB93_9AGAM</name>
<comment type="caution">
    <text evidence="1">The sequence shown here is derived from an EMBL/GenBank/DDBJ whole genome shotgun (WGS) entry which is preliminary data.</text>
</comment>
<dbReference type="Proteomes" id="UP000814033">
    <property type="component" value="Unassembled WGS sequence"/>
</dbReference>
<sequence>MNHDTFTTFIFLLVSWVSSVVFPVCCSSLAAEITKSVLGPHNQATSEQAQHAENLDSYTYEATRAQGSIHRLNNTVTSQDSSPCSGGNK</sequence>
<evidence type="ECO:0000313" key="2">
    <source>
        <dbReference type="Proteomes" id="UP000814033"/>
    </source>
</evidence>
<reference evidence="1" key="2">
    <citation type="journal article" date="2022" name="New Phytol.">
        <title>Evolutionary transition to the ectomycorrhizal habit in the genomes of a hyperdiverse lineage of mushroom-forming fungi.</title>
        <authorList>
            <person name="Looney B."/>
            <person name="Miyauchi S."/>
            <person name="Morin E."/>
            <person name="Drula E."/>
            <person name="Courty P.E."/>
            <person name="Kohler A."/>
            <person name="Kuo A."/>
            <person name="LaButti K."/>
            <person name="Pangilinan J."/>
            <person name="Lipzen A."/>
            <person name="Riley R."/>
            <person name="Andreopoulos W."/>
            <person name="He G."/>
            <person name="Johnson J."/>
            <person name="Nolan M."/>
            <person name="Tritt A."/>
            <person name="Barry K.W."/>
            <person name="Grigoriev I.V."/>
            <person name="Nagy L.G."/>
            <person name="Hibbett D."/>
            <person name="Henrissat B."/>
            <person name="Matheny P.B."/>
            <person name="Labbe J."/>
            <person name="Martin F.M."/>
        </authorList>
    </citation>
    <scope>NUCLEOTIDE SEQUENCE</scope>
    <source>
        <strain evidence="1">FP105234-sp</strain>
    </source>
</reference>
<proteinExistence type="predicted"/>